<gene>
    <name evidence="2" type="ORF">LEP1GSC116_3826</name>
</gene>
<dbReference type="Proteomes" id="UP000012092">
    <property type="component" value="Unassembled WGS sequence"/>
</dbReference>
<comment type="caution">
    <text evidence="2">The sequence shown here is derived from an EMBL/GenBank/DDBJ whole genome shotgun (WGS) entry which is preliminary data.</text>
</comment>
<protein>
    <submittedName>
        <fullName evidence="2">Uncharacterized protein</fullName>
    </submittedName>
</protein>
<organism evidence="2 3">
    <name type="scientific">Leptospira interrogans serovar Icterohaemorrhagiae str. Verdun HP</name>
    <dbReference type="NCBI Taxonomy" id="1049910"/>
    <lineage>
        <taxon>Bacteria</taxon>
        <taxon>Pseudomonadati</taxon>
        <taxon>Spirochaetota</taxon>
        <taxon>Spirochaetia</taxon>
        <taxon>Leptospirales</taxon>
        <taxon>Leptospiraceae</taxon>
        <taxon>Leptospira</taxon>
    </lineage>
</organism>
<evidence type="ECO:0000313" key="2">
    <source>
        <dbReference type="EMBL" id="EMO03134.1"/>
    </source>
</evidence>
<dbReference type="AlphaFoldDB" id="M6REX0"/>
<evidence type="ECO:0000256" key="1">
    <source>
        <dbReference type="SAM" id="MobiDB-lite"/>
    </source>
</evidence>
<evidence type="ECO:0000313" key="3">
    <source>
        <dbReference type="Proteomes" id="UP000012092"/>
    </source>
</evidence>
<feature type="non-terminal residue" evidence="2">
    <location>
        <position position="1"/>
    </location>
</feature>
<proteinExistence type="predicted"/>
<accession>M6REX0</accession>
<feature type="region of interest" description="Disordered" evidence="1">
    <location>
        <begin position="26"/>
        <end position="46"/>
    </location>
</feature>
<name>M6REX0_LEPIR</name>
<dbReference type="EMBL" id="AHNZ02000906">
    <property type="protein sequence ID" value="EMO03134.1"/>
    <property type="molecule type" value="Genomic_DNA"/>
</dbReference>
<reference evidence="2 3" key="1">
    <citation type="submission" date="2013-01" db="EMBL/GenBank/DDBJ databases">
        <authorList>
            <person name="Harkins D.M."/>
            <person name="Durkin A.S."/>
            <person name="Brinkac L.M."/>
            <person name="Haft D.H."/>
            <person name="Selengut J.D."/>
            <person name="Sanka R."/>
            <person name="DePew J."/>
            <person name="Purushe J."/>
            <person name="Picardeau M."/>
            <person name="Werts C."/>
            <person name="Goarant C."/>
            <person name="Vinetz J.M."/>
            <person name="Sutton G.G."/>
            <person name="Nierman W.C."/>
            <person name="Fouts D.E."/>
        </authorList>
    </citation>
    <scope>NUCLEOTIDE SEQUENCE [LARGE SCALE GENOMIC DNA]</scope>
    <source>
        <strain evidence="2 3">Verdun HP</strain>
    </source>
</reference>
<sequence>KKQHVINVKEIKIRLELKAMITKLKETRAGVSGKRRQSKSQSPVSR</sequence>